<dbReference type="Proteomes" id="UP000682733">
    <property type="component" value="Unassembled WGS sequence"/>
</dbReference>
<sequence length="119" mass="13296">MNCYLILLIIVLQSFKHSLSIQCWECTDCPEPFYTSYPYAARINNTNYGAVCMKTVMTLDTTKLINKGSLFQCPATTSTANIQIYCCGQDFCNQGDKISTFANSILLSLIIVTLSFYGI</sequence>
<evidence type="ECO:0000313" key="6">
    <source>
        <dbReference type="Proteomes" id="UP000663829"/>
    </source>
</evidence>
<evidence type="ECO:0000256" key="1">
    <source>
        <dbReference type="SAM" id="SignalP"/>
    </source>
</evidence>
<dbReference type="EMBL" id="CAJOBC010000419">
    <property type="protein sequence ID" value="CAF3583742.1"/>
    <property type="molecule type" value="Genomic_DNA"/>
</dbReference>
<evidence type="ECO:0000313" key="4">
    <source>
        <dbReference type="EMBL" id="CAF3583742.1"/>
    </source>
</evidence>
<evidence type="ECO:0000313" key="5">
    <source>
        <dbReference type="EMBL" id="CAF4331063.1"/>
    </source>
</evidence>
<evidence type="ECO:0000313" key="3">
    <source>
        <dbReference type="EMBL" id="CAF1542484.1"/>
    </source>
</evidence>
<name>A0A813SLY4_9BILA</name>
<evidence type="ECO:0000313" key="2">
    <source>
        <dbReference type="EMBL" id="CAF0798866.1"/>
    </source>
</evidence>
<gene>
    <name evidence="2" type="ORF">GPM918_LOCUS3404</name>
    <name evidence="3" type="ORF">OVA965_LOCUS38856</name>
    <name evidence="4" type="ORF">SRO942_LOCUS3404</name>
    <name evidence="5" type="ORF">TMI583_LOCUS40079</name>
</gene>
<dbReference type="Proteomes" id="UP000677228">
    <property type="component" value="Unassembled WGS sequence"/>
</dbReference>
<reference evidence="2" key="1">
    <citation type="submission" date="2021-02" db="EMBL/GenBank/DDBJ databases">
        <authorList>
            <person name="Nowell W R."/>
        </authorList>
    </citation>
    <scope>NUCLEOTIDE SEQUENCE</scope>
</reference>
<feature type="signal peptide" evidence="1">
    <location>
        <begin position="1"/>
        <end position="20"/>
    </location>
</feature>
<protein>
    <submittedName>
        <fullName evidence="2">Uncharacterized protein</fullName>
    </submittedName>
</protein>
<dbReference type="EMBL" id="CAJNOK010039091">
    <property type="protein sequence ID" value="CAF1542484.1"/>
    <property type="molecule type" value="Genomic_DNA"/>
</dbReference>
<accession>A0A813SLY4</accession>
<dbReference type="Proteomes" id="UP000663829">
    <property type="component" value="Unassembled WGS sequence"/>
</dbReference>
<comment type="caution">
    <text evidence="2">The sequence shown here is derived from an EMBL/GenBank/DDBJ whole genome shotgun (WGS) entry which is preliminary data.</text>
</comment>
<feature type="chain" id="PRO_5036222959" evidence="1">
    <location>
        <begin position="21"/>
        <end position="119"/>
    </location>
</feature>
<proteinExistence type="predicted"/>
<keyword evidence="6" id="KW-1185">Reference proteome</keyword>
<keyword evidence="1" id="KW-0732">Signal</keyword>
<dbReference type="EMBL" id="CAJOBA010061434">
    <property type="protein sequence ID" value="CAF4331063.1"/>
    <property type="molecule type" value="Genomic_DNA"/>
</dbReference>
<dbReference type="EMBL" id="CAJNOQ010000419">
    <property type="protein sequence ID" value="CAF0798866.1"/>
    <property type="molecule type" value="Genomic_DNA"/>
</dbReference>
<dbReference type="InterPro" id="IPR045860">
    <property type="entry name" value="Snake_toxin-like_sf"/>
</dbReference>
<organism evidence="2 6">
    <name type="scientific">Didymodactylos carnosus</name>
    <dbReference type="NCBI Taxonomy" id="1234261"/>
    <lineage>
        <taxon>Eukaryota</taxon>
        <taxon>Metazoa</taxon>
        <taxon>Spiralia</taxon>
        <taxon>Gnathifera</taxon>
        <taxon>Rotifera</taxon>
        <taxon>Eurotatoria</taxon>
        <taxon>Bdelloidea</taxon>
        <taxon>Philodinida</taxon>
        <taxon>Philodinidae</taxon>
        <taxon>Didymodactylos</taxon>
    </lineage>
</organism>
<dbReference type="OrthoDB" id="10064062at2759"/>
<dbReference type="AlphaFoldDB" id="A0A813SLY4"/>
<dbReference type="Proteomes" id="UP000681722">
    <property type="component" value="Unassembled WGS sequence"/>
</dbReference>
<dbReference type="SUPFAM" id="SSF57302">
    <property type="entry name" value="Snake toxin-like"/>
    <property type="match status" value="1"/>
</dbReference>